<reference evidence="2" key="1">
    <citation type="submission" date="2021-01" db="EMBL/GenBank/DDBJ databases">
        <title>Adiantum capillus-veneris genome.</title>
        <authorList>
            <person name="Fang Y."/>
            <person name="Liao Q."/>
        </authorList>
    </citation>
    <scope>NUCLEOTIDE SEQUENCE</scope>
    <source>
        <strain evidence="2">H3</strain>
        <tissue evidence="2">Leaf</tissue>
    </source>
</reference>
<feature type="compositionally biased region" description="Polar residues" evidence="1">
    <location>
        <begin position="44"/>
        <end position="67"/>
    </location>
</feature>
<evidence type="ECO:0000313" key="2">
    <source>
        <dbReference type="EMBL" id="KAI5083473.1"/>
    </source>
</evidence>
<organism evidence="2 3">
    <name type="scientific">Adiantum capillus-veneris</name>
    <name type="common">Maidenhair fern</name>
    <dbReference type="NCBI Taxonomy" id="13818"/>
    <lineage>
        <taxon>Eukaryota</taxon>
        <taxon>Viridiplantae</taxon>
        <taxon>Streptophyta</taxon>
        <taxon>Embryophyta</taxon>
        <taxon>Tracheophyta</taxon>
        <taxon>Polypodiopsida</taxon>
        <taxon>Polypodiidae</taxon>
        <taxon>Polypodiales</taxon>
        <taxon>Pteridineae</taxon>
        <taxon>Pteridaceae</taxon>
        <taxon>Vittarioideae</taxon>
        <taxon>Adiantum</taxon>
    </lineage>
</organism>
<protein>
    <submittedName>
        <fullName evidence="2">Uncharacterized protein</fullName>
    </submittedName>
</protein>
<dbReference type="EMBL" id="JABFUD020000002">
    <property type="protein sequence ID" value="KAI5083473.1"/>
    <property type="molecule type" value="Genomic_DNA"/>
</dbReference>
<dbReference type="Proteomes" id="UP000886520">
    <property type="component" value="Chromosome 3"/>
</dbReference>
<feature type="region of interest" description="Disordered" evidence="1">
    <location>
        <begin position="43"/>
        <end position="67"/>
    </location>
</feature>
<keyword evidence="3" id="KW-1185">Reference proteome</keyword>
<comment type="caution">
    <text evidence="2">The sequence shown here is derived from an EMBL/GenBank/DDBJ whole genome shotgun (WGS) entry which is preliminary data.</text>
</comment>
<accession>A0A9D4VC14</accession>
<proteinExistence type="predicted"/>
<dbReference type="AlphaFoldDB" id="A0A9D4VC14"/>
<evidence type="ECO:0000256" key="1">
    <source>
        <dbReference type="SAM" id="MobiDB-lite"/>
    </source>
</evidence>
<evidence type="ECO:0000313" key="3">
    <source>
        <dbReference type="Proteomes" id="UP000886520"/>
    </source>
</evidence>
<sequence>MAPKKDVAKNSSDVGGVSECQKLDAIASKDWKVLMEVVLEMTMHNGSERPNATTDRSLSSKGLQKLT</sequence>
<name>A0A9D4VC14_ADICA</name>
<gene>
    <name evidence="2" type="ORF">GOP47_0003216</name>
</gene>